<dbReference type="Proteomes" id="UP000515480">
    <property type="component" value="Chromosome"/>
</dbReference>
<evidence type="ECO:0000256" key="2">
    <source>
        <dbReference type="ARBA" id="ARBA00022741"/>
    </source>
</evidence>
<dbReference type="GO" id="GO:0005886">
    <property type="term" value="C:plasma membrane"/>
    <property type="evidence" value="ECO:0007669"/>
    <property type="project" value="TreeGrafter"/>
</dbReference>
<feature type="domain" description="Bacterial type II secretion system protein E" evidence="4">
    <location>
        <begin position="30"/>
        <end position="409"/>
    </location>
</feature>
<evidence type="ECO:0000256" key="1">
    <source>
        <dbReference type="ARBA" id="ARBA00006611"/>
    </source>
</evidence>
<dbReference type="InterPro" id="IPR001482">
    <property type="entry name" value="T2SS/T4SS_dom"/>
</dbReference>
<comment type="similarity">
    <text evidence="1">Belongs to the GSP E family.</text>
</comment>
<dbReference type="GO" id="GO:0005524">
    <property type="term" value="F:ATP binding"/>
    <property type="evidence" value="ECO:0007669"/>
    <property type="project" value="UniProtKB-KW"/>
</dbReference>
<evidence type="ECO:0000259" key="4">
    <source>
        <dbReference type="Pfam" id="PF00437"/>
    </source>
</evidence>
<gene>
    <name evidence="5" type="ORF">H1B31_06140</name>
</gene>
<protein>
    <submittedName>
        <fullName evidence="5">Type II/IV secretion system protein</fullName>
    </submittedName>
</protein>
<reference evidence="5 6" key="1">
    <citation type="submission" date="2020-07" db="EMBL/GenBank/DDBJ databases">
        <title>Complete genome and description of Selenomonas timonensis sp. nov., a new bacterium isolated from a gingivitis subject.</title>
        <authorList>
            <person name="Antezack A."/>
        </authorList>
    </citation>
    <scope>NUCLEOTIDE SEQUENCE [LARGE SCALE GENOMIC DNA]</scope>
    <source>
        <strain evidence="5 6">Marseille-Q3039</strain>
    </source>
</reference>
<keyword evidence="2" id="KW-0547">Nucleotide-binding</keyword>
<dbReference type="KEGG" id="stim:H1B31_06140"/>
<sequence>MEREAVQRLIAEAARELRRSSSEDGTRGSAVLTLVNAILETALAEEATDIHLEPMGGSLRIRMRVDGLLRERPVQFPPELAPVIIARLKVMAGIDTAKRNRPQDGQIRYRYGERLIDMRVAVLPVLGGERMVVRIMDASERFLSCAELDFTPRNQEIFERLIRRPTGLLLLCGPMNSGKTTTLYAALSALNEPNCHIMTLEDPVERCIDGISQFQVNAEAGLTFVAGLRAALRQDAQKILLGEIRDRETAEMAVRIALTGHALFSTLHTEDTVSAIFRMIEMGVPPYLLAATLSGVIAQRLVRRVCPHCCEEYEVARDAHEAIQLGDLYHEEVRLTRGRGCAHCHGSGYRGRMAIHEVLPITERMRAAILGASDQASLRAAAAADHVETLWQDGVAKALAGDTTLAEVGRALYG</sequence>
<evidence type="ECO:0000256" key="3">
    <source>
        <dbReference type="ARBA" id="ARBA00022840"/>
    </source>
</evidence>
<keyword evidence="3" id="KW-0067">ATP-binding</keyword>
<proteinExistence type="inferred from homology"/>
<dbReference type="InterPro" id="IPR027417">
    <property type="entry name" value="P-loop_NTPase"/>
</dbReference>
<dbReference type="PANTHER" id="PTHR30258:SF2">
    <property type="entry name" value="COMG OPERON PROTEIN 1"/>
    <property type="match status" value="1"/>
</dbReference>
<dbReference type="CDD" id="cd01129">
    <property type="entry name" value="PulE-GspE-like"/>
    <property type="match status" value="1"/>
</dbReference>
<dbReference type="Pfam" id="PF00437">
    <property type="entry name" value="T2SSE"/>
    <property type="match status" value="1"/>
</dbReference>
<organism evidence="5 6">
    <name type="scientific">Selenomonas timonae</name>
    <dbReference type="NCBI Taxonomy" id="2754044"/>
    <lineage>
        <taxon>Bacteria</taxon>
        <taxon>Bacillati</taxon>
        <taxon>Bacillota</taxon>
        <taxon>Negativicutes</taxon>
        <taxon>Selenomonadales</taxon>
        <taxon>Selenomonadaceae</taxon>
        <taxon>Selenomonas</taxon>
    </lineage>
</organism>
<dbReference type="AlphaFoldDB" id="A0A7G7VH99"/>
<evidence type="ECO:0000313" key="5">
    <source>
        <dbReference type="EMBL" id="QNH53492.1"/>
    </source>
</evidence>
<evidence type="ECO:0000313" key="6">
    <source>
        <dbReference type="Proteomes" id="UP000515480"/>
    </source>
</evidence>
<dbReference type="Gene3D" id="3.40.50.300">
    <property type="entry name" value="P-loop containing nucleotide triphosphate hydrolases"/>
    <property type="match status" value="1"/>
</dbReference>
<dbReference type="SUPFAM" id="SSF52540">
    <property type="entry name" value="P-loop containing nucleoside triphosphate hydrolases"/>
    <property type="match status" value="1"/>
</dbReference>
<keyword evidence="6" id="KW-1185">Reference proteome</keyword>
<dbReference type="RefSeq" id="WP_185979695.1">
    <property type="nucleotide sequence ID" value="NZ_CP060204.1"/>
</dbReference>
<dbReference type="EMBL" id="CP060204">
    <property type="protein sequence ID" value="QNH53492.1"/>
    <property type="molecule type" value="Genomic_DNA"/>
</dbReference>
<name>A0A7G7VH99_9FIRM</name>
<dbReference type="GO" id="GO:0016887">
    <property type="term" value="F:ATP hydrolysis activity"/>
    <property type="evidence" value="ECO:0007669"/>
    <property type="project" value="TreeGrafter"/>
</dbReference>
<dbReference type="Gene3D" id="3.30.450.90">
    <property type="match status" value="1"/>
</dbReference>
<dbReference type="PANTHER" id="PTHR30258">
    <property type="entry name" value="TYPE II SECRETION SYSTEM PROTEIN GSPE-RELATED"/>
    <property type="match status" value="1"/>
</dbReference>
<accession>A0A7G7VH99</accession>